<dbReference type="Pfam" id="PF07589">
    <property type="entry name" value="PEP-CTERM"/>
    <property type="match status" value="1"/>
</dbReference>
<evidence type="ECO:0000313" key="2">
    <source>
        <dbReference type="EMBL" id="WUR14807.1"/>
    </source>
</evidence>
<dbReference type="Proteomes" id="UP000321323">
    <property type="component" value="Chromosome"/>
</dbReference>
<feature type="domain" description="Ice-binding protein C-terminal" evidence="1">
    <location>
        <begin position="46"/>
        <end position="68"/>
    </location>
</feature>
<evidence type="ECO:0000313" key="3">
    <source>
        <dbReference type="Proteomes" id="UP000321323"/>
    </source>
</evidence>
<evidence type="ECO:0000259" key="1">
    <source>
        <dbReference type="Pfam" id="PF07589"/>
    </source>
</evidence>
<dbReference type="NCBIfam" id="TIGR02595">
    <property type="entry name" value="PEP_CTERM"/>
    <property type="match status" value="1"/>
</dbReference>
<accession>A0ABZ1UQ01</accession>
<gene>
    <name evidence="2" type="ORF">E7V67_006765</name>
</gene>
<name>A0ABZ1UQ01_9BURK</name>
<dbReference type="EMBL" id="CP136508">
    <property type="protein sequence ID" value="WUR14807.1"/>
    <property type="molecule type" value="Genomic_DNA"/>
</dbReference>
<dbReference type="InterPro" id="IPR013424">
    <property type="entry name" value="Ice-binding_C"/>
</dbReference>
<organism evidence="2 3">
    <name type="scientific">[Empedobacter] haloabium</name>
    <dbReference type="NCBI Taxonomy" id="592317"/>
    <lineage>
        <taxon>Bacteria</taxon>
        <taxon>Pseudomonadati</taxon>
        <taxon>Pseudomonadota</taxon>
        <taxon>Betaproteobacteria</taxon>
        <taxon>Burkholderiales</taxon>
        <taxon>Oxalobacteraceae</taxon>
        <taxon>Telluria group</taxon>
        <taxon>Telluria group incertae sedis</taxon>
    </lineage>
</organism>
<keyword evidence="3" id="KW-1185">Reference proteome</keyword>
<sequence>MVGYTAYHDTDGTFQDVISVTYRNDTDTSQQMWIAQSFSAYAGTSPVPEPSGWLMLGIGALVAARFGRQRQA</sequence>
<reference evidence="2 3" key="1">
    <citation type="journal article" date="2019" name="Int. J. Syst. Evol. Microbiol.">
        <title>The Draft Whole-Genome Sequence of the Antibiotic Producer Empedobacter haloabium ATCC 31962 Provides Indications for Its Taxonomic Reclassification.</title>
        <authorList>
            <person name="Miess H."/>
            <person name="Arlt P."/>
            <person name="Apel A.K."/>
            <person name="Weber T."/>
            <person name="Nieselt K."/>
            <person name="Hanssen F."/>
            <person name="Czemmel S."/>
            <person name="Nahnsen S."/>
            <person name="Gross H."/>
        </authorList>
    </citation>
    <scope>NUCLEOTIDE SEQUENCE [LARGE SCALE GENOMIC DNA]</scope>
    <source>
        <strain evidence="2 3">ATCC 31962</strain>
    </source>
</reference>
<protein>
    <submittedName>
        <fullName evidence="2">PEP-CTERM sorting domain-containing protein</fullName>
    </submittedName>
</protein>
<proteinExistence type="predicted"/>